<accession>A0A1Y0B2Y1</accession>
<proteinExistence type="predicted"/>
<organism evidence="1">
    <name type="scientific">Utricularia reniformis</name>
    <dbReference type="NCBI Taxonomy" id="192314"/>
    <lineage>
        <taxon>Eukaryota</taxon>
        <taxon>Viridiplantae</taxon>
        <taxon>Streptophyta</taxon>
        <taxon>Embryophyta</taxon>
        <taxon>Tracheophyta</taxon>
        <taxon>Spermatophyta</taxon>
        <taxon>Magnoliopsida</taxon>
        <taxon>eudicotyledons</taxon>
        <taxon>Gunneridae</taxon>
        <taxon>Pentapetalae</taxon>
        <taxon>asterids</taxon>
        <taxon>lamiids</taxon>
        <taxon>Lamiales</taxon>
        <taxon>Lentibulariaceae</taxon>
        <taxon>Utricularia</taxon>
    </lineage>
</organism>
<evidence type="ECO:0000313" key="1">
    <source>
        <dbReference type="EMBL" id="ART31748.1"/>
    </source>
</evidence>
<dbReference type="AlphaFoldDB" id="A0A1Y0B2Y1"/>
<reference evidence="1" key="1">
    <citation type="submission" date="2017-03" db="EMBL/GenBank/DDBJ databases">
        <title>The mitochondrial genome of the carnivorous plant Utricularia reniformis (Lentibulariaceae): structure, comparative analysis and evolutionary landmarks.</title>
        <authorList>
            <person name="Silva S.R."/>
            <person name="Alvarenga D.O."/>
            <person name="Michael T.P."/>
            <person name="Miranda V.F.O."/>
            <person name="Varani A.M."/>
        </authorList>
    </citation>
    <scope>NUCLEOTIDE SEQUENCE</scope>
</reference>
<dbReference type="EMBL" id="KY774314">
    <property type="protein sequence ID" value="ART31748.1"/>
    <property type="molecule type" value="Genomic_DNA"/>
</dbReference>
<keyword evidence="1" id="KW-0496">Mitochondrion</keyword>
<geneLocation type="mitochondrion" evidence="1"/>
<gene>
    <name evidence="1" type="ORF">AEK19_MT1561</name>
</gene>
<name>A0A1Y0B2Y1_9LAMI</name>
<sequence>MTANPGQCNSASQCFEAWQIWNIHEAVKGNSEAYG</sequence>
<protein>
    <submittedName>
        <fullName evidence="1">Uncharacterized protein</fullName>
    </submittedName>
</protein>